<keyword evidence="1" id="KW-1133">Transmembrane helix</keyword>
<keyword evidence="1" id="KW-0472">Membrane</keyword>
<reference evidence="2 3" key="2">
    <citation type="submission" date="2020-03" db="EMBL/GenBank/DDBJ databases">
        <authorList>
            <person name="Ichikawa N."/>
            <person name="Kimura A."/>
            <person name="Kitahashi Y."/>
            <person name="Uohara A."/>
        </authorList>
    </citation>
    <scope>NUCLEOTIDE SEQUENCE [LARGE SCALE GENOMIC DNA]</scope>
    <source>
        <strain evidence="2 3">NBRC 105367</strain>
    </source>
</reference>
<dbReference type="AlphaFoldDB" id="A0A6F8YFJ2"/>
<dbReference type="EMBL" id="AP022871">
    <property type="protein sequence ID" value="BCB84866.1"/>
    <property type="molecule type" value="Genomic_DNA"/>
</dbReference>
<evidence type="ECO:0000256" key="1">
    <source>
        <dbReference type="SAM" id="Phobius"/>
    </source>
</evidence>
<gene>
    <name evidence="2" type="ORF">Psuf_021790</name>
</gene>
<sequence length="90" mass="10042">MRVSPGHVGTVYQAWPATRAGPPLARRPSCRRDRDAAILWRVQRPLYLLHEWGWTGTSAPRSVVQSIALFTVVKLVGASYLAYLGIQAIR</sequence>
<keyword evidence="3" id="KW-1185">Reference proteome</keyword>
<dbReference type="KEGG" id="psuu:Psuf_021790"/>
<proteinExistence type="predicted"/>
<feature type="transmembrane region" description="Helical" evidence="1">
    <location>
        <begin position="63"/>
        <end position="86"/>
    </location>
</feature>
<dbReference type="Proteomes" id="UP000503011">
    <property type="component" value="Chromosome"/>
</dbReference>
<organism evidence="2 3">
    <name type="scientific">Phytohabitans suffuscus</name>
    <dbReference type="NCBI Taxonomy" id="624315"/>
    <lineage>
        <taxon>Bacteria</taxon>
        <taxon>Bacillati</taxon>
        <taxon>Actinomycetota</taxon>
        <taxon>Actinomycetes</taxon>
        <taxon>Micromonosporales</taxon>
        <taxon>Micromonosporaceae</taxon>
    </lineage>
</organism>
<keyword evidence="1" id="KW-0812">Transmembrane</keyword>
<name>A0A6F8YFJ2_9ACTN</name>
<protein>
    <submittedName>
        <fullName evidence="2">Uncharacterized protein</fullName>
    </submittedName>
</protein>
<accession>A0A6F8YFJ2</accession>
<reference evidence="2 3" key="1">
    <citation type="submission" date="2020-03" db="EMBL/GenBank/DDBJ databases">
        <title>Whole genome shotgun sequence of Phytohabitans suffuscus NBRC 105367.</title>
        <authorList>
            <person name="Komaki H."/>
            <person name="Tamura T."/>
        </authorList>
    </citation>
    <scope>NUCLEOTIDE SEQUENCE [LARGE SCALE GENOMIC DNA]</scope>
    <source>
        <strain evidence="2 3">NBRC 105367</strain>
    </source>
</reference>
<evidence type="ECO:0000313" key="3">
    <source>
        <dbReference type="Proteomes" id="UP000503011"/>
    </source>
</evidence>
<evidence type="ECO:0000313" key="2">
    <source>
        <dbReference type="EMBL" id="BCB84866.1"/>
    </source>
</evidence>